<dbReference type="Pfam" id="PF12728">
    <property type="entry name" value="HTH_17"/>
    <property type="match status" value="1"/>
</dbReference>
<sequence length="157" mass="17970">MEEKFYTIDQIADLLGMHHKTIRKFINEGKLGARKVGKQWRISGHDLSTFMEKNDFSVSKEDKKEEKEFEFTSSGEVSEHNINVSTVVDINNISPDEYMRISNTLVAITNSRDSKIGKAAINAKYYTEDRKLKVVLWGSIDFTQEMLSTIALLTENT</sequence>
<dbReference type="AlphaFoldDB" id="A0A1M6CTA0"/>
<proteinExistence type="predicted"/>
<evidence type="ECO:0000313" key="2">
    <source>
        <dbReference type="EMBL" id="SHI64113.1"/>
    </source>
</evidence>
<name>A0A1M6CTA0_9CLOT</name>
<dbReference type="SUPFAM" id="SSF46955">
    <property type="entry name" value="Putative DNA-binding domain"/>
    <property type="match status" value="1"/>
</dbReference>
<protein>
    <submittedName>
        <fullName evidence="2">DNA binding domain-containing protein, excisionase family</fullName>
    </submittedName>
</protein>
<evidence type="ECO:0000313" key="3">
    <source>
        <dbReference type="Proteomes" id="UP000184241"/>
    </source>
</evidence>
<dbReference type="InterPro" id="IPR010093">
    <property type="entry name" value="SinI_DNA-bd"/>
</dbReference>
<gene>
    <name evidence="2" type="ORF">SAMN02745941_04112</name>
</gene>
<evidence type="ECO:0000259" key="1">
    <source>
        <dbReference type="Pfam" id="PF12728"/>
    </source>
</evidence>
<dbReference type="GO" id="GO:0003677">
    <property type="term" value="F:DNA binding"/>
    <property type="evidence" value="ECO:0007669"/>
    <property type="project" value="InterPro"/>
</dbReference>
<dbReference type="Proteomes" id="UP000184241">
    <property type="component" value="Unassembled WGS sequence"/>
</dbReference>
<feature type="domain" description="Helix-turn-helix" evidence="1">
    <location>
        <begin position="5"/>
        <end position="54"/>
    </location>
</feature>
<dbReference type="EMBL" id="FQXU01000017">
    <property type="protein sequence ID" value="SHI64113.1"/>
    <property type="molecule type" value="Genomic_DNA"/>
</dbReference>
<dbReference type="InterPro" id="IPR009061">
    <property type="entry name" value="DNA-bd_dom_put_sf"/>
</dbReference>
<accession>A0A1M6CTA0</accession>
<dbReference type="InterPro" id="IPR041657">
    <property type="entry name" value="HTH_17"/>
</dbReference>
<reference evidence="2 3" key="1">
    <citation type="submission" date="2016-11" db="EMBL/GenBank/DDBJ databases">
        <authorList>
            <person name="Jaros S."/>
            <person name="Januszkiewicz K."/>
            <person name="Wedrychowicz H."/>
        </authorList>
    </citation>
    <scope>NUCLEOTIDE SEQUENCE [LARGE SCALE GENOMIC DNA]</scope>
    <source>
        <strain evidence="2 3">DSM 6191</strain>
    </source>
</reference>
<organism evidence="2 3">
    <name type="scientific">Clostridium intestinale DSM 6191</name>
    <dbReference type="NCBI Taxonomy" id="1121320"/>
    <lineage>
        <taxon>Bacteria</taxon>
        <taxon>Bacillati</taxon>
        <taxon>Bacillota</taxon>
        <taxon>Clostridia</taxon>
        <taxon>Eubacteriales</taxon>
        <taxon>Clostridiaceae</taxon>
        <taxon>Clostridium</taxon>
    </lineage>
</organism>
<dbReference type="RefSeq" id="WP_073022444.1">
    <property type="nucleotide sequence ID" value="NZ_FQXU01000017.1"/>
</dbReference>
<dbReference type="NCBIfam" id="TIGR01764">
    <property type="entry name" value="excise"/>
    <property type="match status" value="1"/>
</dbReference>